<dbReference type="Proteomes" id="UP001488838">
    <property type="component" value="Unassembled WGS sequence"/>
</dbReference>
<proteinExistence type="predicted"/>
<keyword evidence="3" id="KW-0812">Transmembrane</keyword>
<feature type="transmembrane region" description="Helical" evidence="3">
    <location>
        <begin position="66"/>
        <end position="87"/>
    </location>
</feature>
<organism evidence="5 6">
    <name type="scientific">Myodes glareolus</name>
    <name type="common">Bank vole</name>
    <name type="synonym">Clethrionomys glareolus</name>
    <dbReference type="NCBI Taxonomy" id="447135"/>
    <lineage>
        <taxon>Eukaryota</taxon>
        <taxon>Metazoa</taxon>
        <taxon>Chordata</taxon>
        <taxon>Craniata</taxon>
        <taxon>Vertebrata</taxon>
        <taxon>Euteleostomi</taxon>
        <taxon>Mammalia</taxon>
        <taxon>Eutheria</taxon>
        <taxon>Euarchontoglires</taxon>
        <taxon>Glires</taxon>
        <taxon>Rodentia</taxon>
        <taxon>Myomorpha</taxon>
        <taxon>Muroidea</taxon>
        <taxon>Cricetidae</taxon>
        <taxon>Arvicolinae</taxon>
        <taxon>Myodes</taxon>
    </lineage>
</organism>
<evidence type="ECO:0000313" key="5">
    <source>
        <dbReference type="EMBL" id="KAK7800582.1"/>
    </source>
</evidence>
<dbReference type="PROSITE" id="PS50041">
    <property type="entry name" value="C_TYPE_LECTIN_2"/>
    <property type="match status" value="1"/>
</dbReference>
<dbReference type="EMBL" id="JBBHLL010000544">
    <property type="protein sequence ID" value="KAK7800582.1"/>
    <property type="molecule type" value="Genomic_DNA"/>
</dbReference>
<evidence type="ECO:0000256" key="1">
    <source>
        <dbReference type="ARBA" id="ARBA00022734"/>
    </source>
</evidence>
<keyword evidence="6" id="KW-1185">Reference proteome</keyword>
<dbReference type="Pfam" id="PF00059">
    <property type="entry name" value="Lectin_C"/>
    <property type="match status" value="1"/>
</dbReference>
<dbReference type="InterPro" id="IPR051379">
    <property type="entry name" value="C-type_Lectin_Receptor_IMM"/>
</dbReference>
<dbReference type="PANTHER" id="PTHR46746">
    <property type="entry name" value="KILLER CELL LECTIN-LIKE RECEPTOR SUBFAMILY F MEMBER 2"/>
    <property type="match status" value="1"/>
</dbReference>
<keyword evidence="1" id="KW-0430">Lectin</keyword>
<dbReference type="AlphaFoldDB" id="A0AAW0HCK6"/>
<evidence type="ECO:0000256" key="3">
    <source>
        <dbReference type="SAM" id="Phobius"/>
    </source>
</evidence>
<dbReference type="InterPro" id="IPR001304">
    <property type="entry name" value="C-type_lectin-like"/>
</dbReference>
<comment type="caution">
    <text evidence="5">The sequence shown here is derived from an EMBL/GenBank/DDBJ whole genome shotgun (WGS) entry which is preliminary data.</text>
</comment>
<dbReference type="InterPro" id="IPR016187">
    <property type="entry name" value="CTDL_fold"/>
</dbReference>
<keyword evidence="3" id="KW-0472">Membrane</keyword>
<accession>A0AAW0HCK6</accession>
<dbReference type="PANTHER" id="PTHR46746:SF9">
    <property type="entry name" value="CD209 ANTIGEN-LIKE PROTEIN C-LIKE"/>
    <property type="match status" value="1"/>
</dbReference>
<evidence type="ECO:0000256" key="2">
    <source>
        <dbReference type="ARBA" id="ARBA00023157"/>
    </source>
</evidence>
<gene>
    <name evidence="5" type="ORF">U0070_013386</name>
</gene>
<keyword evidence="2" id="KW-1015">Disulfide bond</keyword>
<dbReference type="Gene3D" id="3.10.100.10">
    <property type="entry name" value="Mannose-Binding Protein A, subunit A"/>
    <property type="match status" value="1"/>
</dbReference>
<name>A0AAW0HCK6_MYOGA</name>
<dbReference type="InterPro" id="IPR016186">
    <property type="entry name" value="C-type_lectin-like/link_sf"/>
</dbReference>
<dbReference type="GO" id="GO:0030246">
    <property type="term" value="F:carbohydrate binding"/>
    <property type="evidence" value="ECO:0007669"/>
    <property type="project" value="UniProtKB-KW"/>
</dbReference>
<dbReference type="SUPFAM" id="SSF56436">
    <property type="entry name" value="C-type lectin-like"/>
    <property type="match status" value="1"/>
</dbReference>
<feature type="domain" description="C-type lectin" evidence="4">
    <location>
        <begin position="186"/>
        <end position="261"/>
    </location>
</feature>
<evidence type="ECO:0000259" key="4">
    <source>
        <dbReference type="PROSITE" id="PS50041"/>
    </source>
</evidence>
<dbReference type="SMART" id="SM00034">
    <property type="entry name" value="CLECT"/>
    <property type="match status" value="1"/>
</dbReference>
<sequence>EQTDMGIQPGKLHSPFHSWLMQCLTNPDEEHLITSGTRYSIKGFRFEPPYVLKRAAGHLCHGHVPIVLQLLCLTLSAVLLLAVLIKVSSIANMQGREQAKKEKVYKEMSQLKPQISLCQVHTSPRLEGMPGLPGSLTRGMATQNAVSEGLKAGRARKWTSKHMTILTKLLPTDRLCRPCPWDWTLFQGNCYFFSKFQQNWHDSVTACREVGAQLVVIKSDEEQSFLQQMSKEKGYAWMGLSDLKHEGMWHWLDGSHLLFRQ</sequence>
<reference evidence="5 6" key="1">
    <citation type="journal article" date="2023" name="bioRxiv">
        <title>Conserved and derived expression patterns and positive selection on dental genes reveal complex evolutionary context of ever-growing rodent molars.</title>
        <authorList>
            <person name="Calamari Z.T."/>
            <person name="Song A."/>
            <person name="Cohen E."/>
            <person name="Akter M."/>
            <person name="Roy R.D."/>
            <person name="Hallikas O."/>
            <person name="Christensen M.M."/>
            <person name="Li P."/>
            <person name="Marangoni P."/>
            <person name="Jernvall J."/>
            <person name="Klein O.D."/>
        </authorList>
    </citation>
    <scope>NUCLEOTIDE SEQUENCE [LARGE SCALE GENOMIC DNA]</scope>
    <source>
        <strain evidence="5">V071</strain>
    </source>
</reference>
<protein>
    <recommendedName>
        <fullName evidence="4">C-type lectin domain-containing protein</fullName>
    </recommendedName>
</protein>
<evidence type="ECO:0000313" key="6">
    <source>
        <dbReference type="Proteomes" id="UP001488838"/>
    </source>
</evidence>
<feature type="non-terminal residue" evidence="5">
    <location>
        <position position="261"/>
    </location>
</feature>
<feature type="non-terminal residue" evidence="5">
    <location>
        <position position="1"/>
    </location>
</feature>
<keyword evidence="3" id="KW-1133">Transmembrane helix</keyword>